<dbReference type="InterPro" id="IPR036259">
    <property type="entry name" value="MFS_trans_sf"/>
</dbReference>
<protein>
    <submittedName>
        <fullName evidence="8">(Perigord truffle) hypothetical protein</fullName>
    </submittedName>
</protein>
<dbReference type="PANTHER" id="PTHR23514:SF3">
    <property type="entry name" value="BYPASS OF STOP CODON PROTEIN 6"/>
    <property type="match status" value="1"/>
</dbReference>
<dbReference type="GO" id="GO:0012505">
    <property type="term" value="C:endomembrane system"/>
    <property type="evidence" value="ECO:0007669"/>
    <property type="project" value="UniProtKB-SubCell"/>
</dbReference>
<evidence type="ECO:0000256" key="3">
    <source>
        <dbReference type="ARBA" id="ARBA00022448"/>
    </source>
</evidence>
<evidence type="ECO:0000256" key="5">
    <source>
        <dbReference type="ARBA" id="ARBA00022989"/>
    </source>
</evidence>
<proteinExistence type="inferred from homology"/>
<evidence type="ECO:0000256" key="4">
    <source>
        <dbReference type="ARBA" id="ARBA00022692"/>
    </source>
</evidence>
<dbReference type="RefSeq" id="XP_002837865.1">
    <property type="nucleotide sequence ID" value="XM_002837819.1"/>
</dbReference>
<dbReference type="EMBL" id="FN430098">
    <property type="protein sequence ID" value="CAZ82056.1"/>
    <property type="molecule type" value="Genomic_DNA"/>
</dbReference>
<feature type="transmembrane region" description="Helical" evidence="7">
    <location>
        <begin position="27"/>
        <end position="48"/>
    </location>
</feature>
<dbReference type="Proteomes" id="UP000006911">
    <property type="component" value="Unassembled WGS sequence"/>
</dbReference>
<keyword evidence="4 7" id="KW-0812">Transmembrane</keyword>
<sequence>MCLITYGLAGLDPVASAWVGSLHHARGFLGMLQGCFSIGSAVSPLIVNAMVQRGIPYYQFYHVPFALSMLGGIGFTFSFWSEDGEKYARDTRSSQNSSVDHTKEILKNKVFSSGYSSRISLLTEQGFLDSSAIRAGQLGRRK</sequence>
<evidence type="ECO:0000313" key="9">
    <source>
        <dbReference type="Proteomes" id="UP000006911"/>
    </source>
</evidence>
<dbReference type="InterPro" id="IPR051788">
    <property type="entry name" value="MFS_Transporter"/>
</dbReference>
<name>D5GC13_TUBMM</name>
<dbReference type="AlphaFoldDB" id="D5GC13"/>
<accession>D5GC13</accession>
<dbReference type="KEGG" id="tml:GSTUM_00005760001"/>
<evidence type="ECO:0000256" key="2">
    <source>
        <dbReference type="ARBA" id="ARBA00008335"/>
    </source>
</evidence>
<feature type="transmembrane region" description="Helical" evidence="7">
    <location>
        <begin position="60"/>
        <end position="80"/>
    </location>
</feature>
<evidence type="ECO:0000313" key="8">
    <source>
        <dbReference type="EMBL" id="CAZ82056.1"/>
    </source>
</evidence>
<dbReference type="GeneID" id="9181325"/>
<dbReference type="SUPFAM" id="SSF103473">
    <property type="entry name" value="MFS general substrate transporter"/>
    <property type="match status" value="1"/>
</dbReference>
<keyword evidence="5 7" id="KW-1133">Transmembrane helix</keyword>
<comment type="subcellular location">
    <subcellularLocation>
        <location evidence="1">Endomembrane system</location>
        <topology evidence="1">Multi-pass membrane protein</topology>
    </subcellularLocation>
</comment>
<gene>
    <name evidence="8" type="ORF">GSTUM_00005760001</name>
</gene>
<evidence type="ECO:0000256" key="7">
    <source>
        <dbReference type="SAM" id="Phobius"/>
    </source>
</evidence>
<dbReference type="PANTHER" id="PTHR23514">
    <property type="entry name" value="BYPASS OF STOP CODON PROTEIN 6"/>
    <property type="match status" value="1"/>
</dbReference>
<evidence type="ECO:0000256" key="6">
    <source>
        <dbReference type="ARBA" id="ARBA00023136"/>
    </source>
</evidence>
<comment type="similarity">
    <text evidence="2">Belongs to the major facilitator superfamily.</text>
</comment>
<dbReference type="HOGENOM" id="CLU_1817209_0_0_1"/>
<keyword evidence="3" id="KW-0813">Transport</keyword>
<keyword evidence="9" id="KW-1185">Reference proteome</keyword>
<reference evidence="8 9" key="1">
    <citation type="journal article" date="2010" name="Nature">
        <title>Perigord black truffle genome uncovers evolutionary origins and mechanisms of symbiosis.</title>
        <authorList>
            <person name="Martin F."/>
            <person name="Kohler A."/>
            <person name="Murat C."/>
            <person name="Balestrini R."/>
            <person name="Coutinho P.M."/>
            <person name="Jaillon O."/>
            <person name="Montanini B."/>
            <person name="Morin E."/>
            <person name="Noel B."/>
            <person name="Percudani R."/>
            <person name="Porcel B."/>
            <person name="Rubini A."/>
            <person name="Amicucci A."/>
            <person name="Amselem J."/>
            <person name="Anthouard V."/>
            <person name="Arcioni S."/>
            <person name="Artiguenave F."/>
            <person name="Aury J.M."/>
            <person name="Ballario P."/>
            <person name="Bolchi A."/>
            <person name="Brenna A."/>
            <person name="Brun A."/>
            <person name="Buee M."/>
            <person name="Cantarel B."/>
            <person name="Chevalier G."/>
            <person name="Couloux A."/>
            <person name="Da Silva C."/>
            <person name="Denoeud F."/>
            <person name="Duplessis S."/>
            <person name="Ghignone S."/>
            <person name="Hilselberger B."/>
            <person name="Iotti M."/>
            <person name="Marcais B."/>
            <person name="Mello A."/>
            <person name="Miranda M."/>
            <person name="Pacioni G."/>
            <person name="Quesneville H."/>
            <person name="Riccioni C."/>
            <person name="Ruotolo R."/>
            <person name="Splivallo R."/>
            <person name="Stocchi V."/>
            <person name="Tisserant E."/>
            <person name="Viscomi A.R."/>
            <person name="Zambonelli A."/>
            <person name="Zampieri E."/>
            <person name="Henrissat B."/>
            <person name="Lebrun M.H."/>
            <person name="Paolocci F."/>
            <person name="Bonfante P."/>
            <person name="Ottonello S."/>
            <person name="Wincker P."/>
        </authorList>
    </citation>
    <scope>NUCLEOTIDE SEQUENCE [LARGE SCALE GENOMIC DNA]</scope>
    <source>
        <strain evidence="8 9">Mel28</strain>
    </source>
</reference>
<dbReference type="GO" id="GO:0016020">
    <property type="term" value="C:membrane"/>
    <property type="evidence" value="ECO:0007669"/>
    <property type="project" value="TreeGrafter"/>
</dbReference>
<organism evidence="8 9">
    <name type="scientific">Tuber melanosporum (strain Mel28)</name>
    <name type="common">Perigord black truffle</name>
    <dbReference type="NCBI Taxonomy" id="656061"/>
    <lineage>
        <taxon>Eukaryota</taxon>
        <taxon>Fungi</taxon>
        <taxon>Dikarya</taxon>
        <taxon>Ascomycota</taxon>
        <taxon>Pezizomycotina</taxon>
        <taxon>Pezizomycetes</taxon>
        <taxon>Pezizales</taxon>
        <taxon>Tuberaceae</taxon>
        <taxon>Tuber</taxon>
    </lineage>
</organism>
<dbReference type="InParanoid" id="D5GC13"/>
<keyword evidence="6 7" id="KW-0472">Membrane</keyword>
<evidence type="ECO:0000256" key="1">
    <source>
        <dbReference type="ARBA" id="ARBA00004127"/>
    </source>
</evidence>